<evidence type="ECO:0000313" key="3">
    <source>
        <dbReference type="Proteomes" id="UP000085678"/>
    </source>
</evidence>
<dbReference type="KEGG" id="lak:106164326"/>
<sequence length="158" mass="17960">MEKQIKIVLTCVITLLVIILSVNGDEYCCPYYTSYGSYRSSFYCSQYCCGTSTRKYCCDSFYDSYYPSYSYSWLCPTATSPTTASGEYCCAYYNSNGTYIRSFYCSDYCCGTSTDKYCCSSSYYRYYKSYSSLSTCSVTASSPSAPDMYVFQSMVFTV</sequence>
<dbReference type="GeneID" id="106164326"/>
<name>A0A1S3IHR1_LINAN</name>
<dbReference type="InParanoid" id="A0A1S3IHR1"/>
<protein>
    <submittedName>
        <fullName evidence="4">Uncharacterized protein LOC106164326</fullName>
    </submittedName>
</protein>
<accession>A0A1S3IHR1</accession>
<gene>
    <name evidence="4" type="primary">LOC106164326</name>
</gene>
<proteinExistence type="predicted"/>
<evidence type="ECO:0000256" key="1">
    <source>
        <dbReference type="SAM" id="SignalP"/>
    </source>
</evidence>
<dbReference type="RefSeq" id="XP_013397658.1">
    <property type="nucleotide sequence ID" value="XM_013542204.1"/>
</dbReference>
<organism evidence="3 4">
    <name type="scientific">Lingula anatina</name>
    <name type="common">Brachiopod</name>
    <name type="synonym">Lingula unguis</name>
    <dbReference type="NCBI Taxonomy" id="7574"/>
    <lineage>
        <taxon>Eukaryota</taxon>
        <taxon>Metazoa</taxon>
        <taxon>Spiralia</taxon>
        <taxon>Lophotrochozoa</taxon>
        <taxon>Brachiopoda</taxon>
        <taxon>Linguliformea</taxon>
        <taxon>Lingulata</taxon>
        <taxon>Lingulida</taxon>
        <taxon>Linguloidea</taxon>
        <taxon>Lingulidae</taxon>
        <taxon>Lingula</taxon>
    </lineage>
</organism>
<dbReference type="Pfam" id="PF13908">
    <property type="entry name" value="Shisa_N"/>
    <property type="match status" value="2"/>
</dbReference>
<dbReference type="InterPro" id="IPR053891">
    <property type="entry name" value="Shisa_N"/>
</dbReference>
<feature type="chain" id="PRO_5010273542" evidence="1">
    <location>
        <begin position="25"/>
        <end position="158"/>
    </location>
</feature>
<dbReference type="AlphaFoldDB" id="A0A1S3IHR1"/>
<feature type="domain" description="Shisa N-terminal" evidence="2">
    <location>
        <begin position="86"/>
        <end position="129"/>
    </location>
</feature>
<evidence type="ECO:0000313" key="4">
    <source>
        <dbReference type="RefSeq" id="XP_013397658.1"/>
    </source>
</evidence>
<feature type="signal peptide" evidence="1">
    <location>
        <begin position="1"/>
        <end position="24"/>
    </location>
</feature>
<keyword evidence="3" id="KW-1185">Reference proteome</keyword>
<evidence type="ECO:0000259" key="2">
    <source>
        <dbReference type="Pfam" id="PF13908"/>
    </source>
</evidence>
<keyword evidence="1" id="KW-0732">Signal</keyword>
<feature type="domain" description="Shisa N-terminal" evidence="2">
    <location>
        <begin position="26"/>
        <end position="63"/>
    </location>
</feature>
<reference evidence="4" key="1">
    <citation type="submission" date="2025-08" db="UniProtKB">
        <authorList>
            <consortium name="RefSeq"/>
        </authorList>
    </citation>
    <scope>IDENTIFICATION</scope>
    <source>
        <tissue evidence="4">Gonads</tissue>
    </source>
</reference>
<dbReference type="Proteomes" id="UP000085678">
    <property type="component" value="Unplaced"/>
</dbReference>